<keyword evidence="4" id="KW-0819">tRNA processing</keyword>
<protein>
    <submittedName>
        <fullName evidence="10">tRNA 2-thiouridine(34) synthase MnmA</fullName>
    </submittedName>
</protein>
<gene>
    <name evidence="10" type="ORF">COZ78_02695</name>
</gene>
<feature type="domain" description="tRNA-specific 2-thiouridylase MnmA-like C-terminal" evidence="9">
    <location>
        <begin position="35"/>
        <end position="110"/>
    </location>
</feature>
<evidence type="ECO:0000256" key="2">
    <source>
        <dbReference type="ARBA" id="ARBA00022555"/>
    </source>
</evidence>
<evidence type="ECO:0000256" key="6">
    <source>
        <dbReference type="ARBA" id="ARBA00022840"/>
    </source>
</evidence>
<organism evidence="10 11">
    <name type="scientific">bacterium (Candidatus Gribaldobacteria) CG_4_8_14_3_um_filter_42_11</name>
    <dbReference type="NCBI Taxonomy" id="2014267"/>
    <lineage>
        <taxon>Bacteria</taxon>
        <taxon>Candidatus Gribaldobacteria</taxon>
    </lineage>
</organism>
<evidence type="ECO:0000313" key="11">
    <source>
        <dbReference type="Proteomes" id="UP000230505"/>
    </source>
</evidence>
<dbReference type="PANTHER" id="PTHR11933">
    <property type="entry name" value="TRNA 5-METHYLAMINOMETHYL-2-THIOURIDYLATE -METHYLTRANSFERASE"/>
    <property type="match status" value="1"/>
</dbReference>
<keyword evidence="1" id="KW-0963">Cytoplasm</keyword>
<dbReference type="GO" id="GO:0005524">
    <property type="term" value="F:ATP binding"/>
    <property type="evidence" value="ECO:0007669"/>
    <property type="project" value="UniProtKB-KW"/>
</dbReference>
<sequence>RKGIGLSGGPYFVVDKDFKKNILIVSNNENDLLKKDLIAEKVNWVSIQPSKFPLKVKAQIRYRHVPASAMLYQLPATNYKLVFAKPQRAITPGQSVVWYQGEELLGGGVIS</sequence>
<dbReference type="FunFam" id="2.40.30.10:FF:000023">
    <property type="entry name" value="tRNA-specific 2-thiouridylase MnmA"/>
    <property type="match status" value="1"/>
</dbReference>
<evidence type="ECO:0000256" key="7">
    <source>
        <dbReference type="ARBA" id="ARBA00022884"/>
    </source>
</evidence>
<dbReference type="GO" id="GO:0016783">
    <property type="term" value="F:sulfurtransferase activity"/>
    <property type="evidence" value="ECO:0007669"/>
    <property type="project" value="InterPro"/>
</dbReference>
<evidence type="ECO:0000256" key="8">
    <source>
        <dbReference type="ARBA" id="ARBA00023157"/>
    </source>
</evidence>
<proteinExistence type="predicted"/>
<dbReference type="Pfam" id="PF20258">
    <property type="entry name" value="tRNA_Me_trans_C"/>
    <property type="match status" value="1"/>
</dbReference>
<reference evidence="11" key="1">
    <citation type="submission" date="2017-09" db="EMBL/GenBank/DDBJ databases">
        <title>Depth-based differentiation of microbial function through sediment-hosted aquifers and enrichment of novel symbionts in the deep terrestrial subsurface.</title>
        <authorList>
            <person name="Probst A.J."/>
            <person name="Ladd B."/>
            <person name="Jarett J.K."/>
            <person name="Geller-Mcgrath D.E."/>
            <person name="Sieber C.M.K."/>
            <person name="Emerson J.B."/>
            <person name="Anantharaman K."/>
            <person name="Thomas B.C."/>
            <person name="Malmstrom R."/>
            <person name="Stieglmeier M."/>
            <person name="Klingl A."/>
            <person name="Woyke T."/>
            <person name="Ryan C.M."/>
            <person name="Banfield J.F."/>
        </authorList>
    </citation>
    <scope>NUCLEOTIDE SEQUENCE [LARGE SCALE GENOMIC DNA]</scope>
</reference>
<dbReference type="Gene3D" id="2.30.30.280">
    <property type="entry name" value="Adenine nucleotide alpha hydrolases-like domains"/>
    <property type="match status" value="1"/>
</dbReference>
<dbReference type="Gene3D" id="2.40.30.10">
    <property type="entry name" value="Translation factors"/>
    <property type="match status" value="1"/>
</dbReference>
<comment type="caution">
    <text evidence="10">The sequence shown here is derived from an EMBL/GenBank/DDBJ whole genome shotgun (WGS) entry which is preliminary data.</text>
</comment>
<dbReference type="InterPro" id="IPR023382">
    <property type="entry name" value="MnmA-like_central_sf"/>
</dbReference>
<accession>A0A2M7IXU6</accession>
<keyword evidence="8" id="KW-1015">Disulfide bond</keyword>
<dbReference type="EMBL" id="PFHV01000072">
    <property type="protein sequence ID" value="PIX02998.1"/>
    <property type="molecule type" value="Genomic_DNA"/>
</dbReference>
<evidence type="ECO:0000256" key="1">
    <source>
        <dbReference type="ARBA" id="ARBA00022490"/>
    </source>
</evidence>
<keyword evidence="2" id="KW-0820">tRNA-binding</keyword>
<evidence type="ECO:0000256" key="5">
    <source>
        <dbReference type="ARBA" id="ARBA00022741"/>
    </source>
</evidence>
<keyword evidence="5" id="KW-0547">Nucleotide-binding</keyword>
<keyword evidence="6" id="KW-0067">ATP-binding</keyword>
<evidence type="ECO:0000256" key="3">
    <source>
        <dbReference type="ARBA" id="ARBA00022679"/>
    </source>
</evidence>
<keyword evidence="7" id="KW-0694">RNA-binding</keyword>
<dbReference type="AlphaFoldDB" id="A0A2M7IXU6"/>
<feature type="non-terminal residue" evidence="10">
    <location>
        <position position="1"/>
    </location>
</feature>
<evidence type="ECO:0000313" key="10">
    <source>
        <dbReference type="EMBL" id="PIX02998.1"/>
    </source>
</evidence>
<name>A0A2M7IXU6_9BACT</name>
<evidence type="ECO:0000256" key="4">
    <source>
        <dbReference type="ARBA" id="ARBA00022694"/>
    </source>
</evidence>
<dbReference type="PANTHER" id="PTHR11933:SF5">
    <property type="entry name" value="MITOCHONDRIAL TRNA-SPECIFIC 2-THIOURIDYLASE 1"/>
    <property type="match status" value="1"/>
</dbReference>
<dbReference type="GO" id="GO:0002143">
    <property type="term" value="P:tRNA wobble position uridine thiolation"/>
    <property type="evidence" value="ECO:0007669"/>
    <property type="project" value="TreeGrafter"/>
</dbReference>
<dbReference type="Proteomes" id="UP000230505">
    <property type="component" value="Unassembled WGS sequence"/>
</dbReference>
<evidence type="ECO:0000259" key="9">
    <source>
        <dbReference type="Pfam" id="PF20258"/>
    </source>
</evidence>
<dbReference type="GO" id="GO:0000049">
    <property type="term" value="F:tRNA binding"/>
    <property type="evidence" value="ECO:0007669"/>
    <property type="project" value="UniProtKB-KW"/>
</dbReference>
<dbReference type="InterPro" id="IPR046885">
    <property type="entry name" value="MnmA-like_C"/>
</dbReference>
<keyword evidence="3" id="KW-0808">Transferase</keyword>